<keyword evidence="2" id="KW-1185">Reference proteome</keyword>
<sequence length="224" mass="24284">MKTICAGRLQVICIKTRQIRCGSLGRQQGVVPGTLPDQFNLAALSLLNLPSLPPILSQCWMSVTSSVAPWLPLLENPEHSLNTSYVITKVEGGQGSGDDTALNGIELFCTSGPTTDTTHSISSTVGPWGKWTVPIWCRNGFLCRFQLRVEKPVGKEDDTAANNIKFWCTDGSELEGQGLDWGEYGTPSSTCRKGISGIVTRVEPSQGNDDDTALNDVQFECAEY</sequence>
<dbReference type="Pfam" id="PF03762">
    <property type="entry name" value="VOMI"/>
    <property type="match status" value="1"/>
</dbReference>
<reference evidence="1" key="1">
    <citation type="submission" date="2022-03" db="EMBL/GenBank/DDBJ databases">
        <authorList>
            <person name="Alioto T."/>
            <person name="Alioto T."/>
            <person name="Gomez Garrido J."/>
        </authorList>
    </citation>
    <scope>NUCLEOTIDE SEQUENCE</scope>
</reference>
<dbReference type="PANTHER" id="PTHR18841:SF2">
    <property type="entry name" value="VITELLINE MEMBRANE OUTER LAYER PROTEIN 1 HOMOLOG"/>
    <property type="match status" value="1"/>
</dbReference>
<dbReference type="GO" id="GO:0005615">
    <property type="term" value="C:extracellular space"/>
    <property type="evidence" value="ECO:0007669"/>
    <property type="project" value="TreeGrafter"/>
</dbReference>
<dbReference type="AlphaFoldDB" id="A0AAD1RIY0"/>
<evidence type="ECO:0000313" key="2">
    <source>
        <dbReference type="Proteomes" id="UP001295444"/>
    </source>
</evidence>
<gene>
    <name evidence="1" type="ORF">PECUL_23A001354</name>
</gene>
<organism evidence="1 2">
    <name type="scientific">Pelobates cultripes</name>
    <name type="common">Western spadefoot toad</name>
    <dbReference type="NCBI Taxonomy" id="61616"/>
    <lineage>
        <taxon>Eukaryota</taxon>
        <taxon>Metazoa</taxon>
        <taxon>Chordata</taxon>
        <taxon>Craniata</taxon>
        <taxon>Vertebrata</taxon>
        <taxon>Euteleostomi</taxon>
        <taxon>Amphibia</taxon>
        <taxon>Batrachia</taxon>
        <taxon>Anura</taxon>
        <taxon>Pelobatoidea</taxon>
        <taxon>Pelobatidae</taxon>
        <taxon>Pelobates</taxon>
    </lineage>
</organism>
<dbReference type="PANTHER" id="PTHR18841">
    <property type="entry name" value="VITELLINE MEMBRANE OUTER LAYER PROTEIN I-RELATED"/>
    <property type="match status" value="1"/>
</dbReference>
<protein>
    <recommendedName>
        <fullName evidence="3">Vitelline membrane outer layer 1-like protein</fullName>
    </recommendedName>
</protein>
<dbReference type="InterPro" id="IPR036706">
    <property type="entry name" value="VOMI_sf"/>
</dbReference>
<dbReference type="InterPro" id="IPR005515">
    <property type="entry name" value="VOMI"/>
</dbReference>
<dbReference type="SUPFAM" id="SSF51092">
    <property type="entry name" value="Vitelline membrane outer protein-I (VMO-I)"/>
    <property type="match status" value="1"/>
</dbReference>
<dbReference type="EMBL" id="OW240914">
    <property type="protein sequence ID" value="CAH2272681.1"/>
    <property type="molecule type" value="Genomic_DNA"/>
</dbReference>
<dbReference type="Gene3D" id="2.100.10.20">
    <property type="entry name" value="Vitelline membrane outer layer protein I (VOMI)"/>
    <property type="match status" value="1"/>
</dbReference>
<dbReference type="Proteomes" id="UP001295444">
    <property type="component" value="Chromosome 03"/>
</dbReference>
<evidence type="ECO:0000313" key="1">
    <source>
        <dbReference type="EMBL" id="CAH2272681.1"/>
    </source>
</evidence>
<name>A0AAD1RIY0_PELCU</name>
<proteinExistence type="predicted"/>
<evidence type="ECO:0008006" key="3">
    <source>
        <dbReference type="Google" id="ProtNLM"/>
    </source>
</evidence>
<accession>A0AAD1RIY0</accession>